<reference evidence="4 5" key="1">
    <citation type="submission" date="2020-12" db="EMBL/GenBank/DDBJ databases">
        <title>Vagococcus allomyrinae sp. nov. and Enterococcus lavae sp. nov., isolated from the larvae of Allomyrina dichotoma.</title>
        <authorList>
            <person name="Lee S.D."/>
        </authorList>
    </citation>
    <scope>NUCLEOTIDE SEQUENCE [LARGE SCALE GENOMIC DNA]</scope>
    <source>
        <strain evidence="4 5">BWM-S5</strain>
    </source>
</reference>
<dbReference type="NCBIfam" id="TIGR02532">
    <property type="entry name" value="IV_pilin_GFxxxE"/>
    <property type="match status" value="1"/>
</dbReference>
<evidence type="ECO:0000256" key="1">
    <source>
        <dbReference type="ARBA" id="ARBA00004241"/>
    </source>
</evidence>
<gene>
    <name evidence="4" type="ORF">I6N96_02935</name>
</gene>
<dbReference type="EMBL" id="JAEDXU010000001">
    <property type="protein sequence ID" value="MBP1045219.1"/>
    <property type="molecule type" value="Genomic_DNA"/>
</dbReference>
<dbReference type="InterPro" id="IPR016977">
    <property type="entry name" value="ComGF"/>
</dbReference>
<dbReference type="Proteomes" id="UP000673375">
    <property type="component" value="Unassembled WGS sequence"/>
</dbReference>
<dbReference type="NCBIfam" id="NF041002">
    <property type="entry name" value="pilin_ComGF"/>
    <property type="match status" value="1"/>
</dbReference>
<keyword evidence="5" id="KW-1185">Reference proteome</keyword>
<protein>
    <submittedName>
        <fullName evidence="4">ComGF family competence protein</fullName>
    </submittedName>
</protein>
<comment type="subcellular location">
    <subcellularLocation>
        <location evidence="1">Cell surface</location>
    </subcellularLocation>
</comment>
<organism evidence="4 5">
    <name type="scientific">Enterococcus larvae</name>
    <dbReference type="NCBI Taxonomy" id="2794352"/>
    <lineage>
        <taxon>Bacteria</taxon>
        <taxon>Bacillati</taxon>
        <taxon>Bacillota</taxon>
        <taxon>Bacilli</taxon>
        <taxon>Lactobacillales</taxon>
        <taxon>Enterococcaceae</taxon>
        <taxon>Enterococcus</taxon>
    </lineage>
</organism>
<evidence type="ECO:0000256" key="3">
    <source>
        <dbReference type="SAM" id="Phobius"/>
    </source>
</evidence>
<feature type="transmembrane region" description="Helical" evidence="3">
    <location>
        <begin position="20"/>
        <end position="43"/>
    </location>
</feature>
<sequence>MKQRPLLLNSNNRNNSYAGFTLLECLLALFLFSVICLLGYGYIKNAQIIGRQLQNTSEKEWHIFLIQLENEIRGYDLVSVHSDYLTLYDTEKEYAVLIEMKQNKIIKSANGGYQPLLTRVEAATFRQEEGGIVLQLSFENGKNKEAVLIL</sequence>
<evidence type="ECO:0000256" key="2">
    <source>
        <dbReference type="ARBA" id="ARBA00023287"/>
    </source>
</evidence>
<dbReference type="Pfam" id="PF15980">
    <property type="entry name" value="ComGF"/>
    <property type="match status" value="1"/>
</dbReference>
<proteinExistence type="predicted"/>
<dbReference type="RefSeq" id="WP_209556216.1">
    <property type="nucleotide sequence ID" value="NZ_JAEDXU010000001.1"/>
</dbReference>
<evidence type="ECO:0000313" key="5">
    <source>
        <dbReference type="Proteomes" id="UP000673375"/>
    </source>
</evidence>
<keyword evidence="3" id="KW-1133">Transmembrane helix</keyword>
<dbReference type="InterPro" id="IPR012902">
    <property type="entry name" value="N_methyl_site"/>
</dbReference>
<accession>A0ABS4CH85</accession>
<evidence type="ECO:0000313" key="4">
    <source>
        <dbReference type="EMBL" id="MBP1045219.1"/>
    </source>
</evidence>
<keyword evidence="2" id="KW-0178">Competence</keyword>
<keyword evidence="3" id="KW-0472">Membrane</keyword>
<comment type="caution">
    <text evidence="4">The sequence shown here is derived from an EMBL/GenBank/DDBJ whole genome shotgun (WGS) entry which is preliminary data.</text>
</comment>
<name>A0ABS4CH85_9ENTE</name>
<keyword evidence="3" id="KW-0812">Transmembrane</keyword>
<dbReference type="Pfam" id="PF07963">
    <property type="entry name" value="N_methyl"/>
    <property type="match status" value="1"/>
</dbReference>